<accession>A0A4U1CHU7</accession>
<feature type="signal peptide" evidence="2">
    <location>
        <begin position="1"/>
        <end position="18"/>
    </location>
</feature>
<gene>
    <name evidence="3" type="ORF">FA047_06590</name>
</gene>
<protein>
    <recommendedName>
        <fullName evidence="5">Transmembrane protein</fullName>
    </recommendedName>
</protein>
<evidence type="ECO:0008006" key="5">
    <source>
        <dbReference type="Google" id="ProtNLM"/>
    </source>
</evidence>
<evidence type="ECO:0000313" key="4">
    <source>
        <dbReference type="Proteomes" id="UP000307244"/>
    </source>
</evidence>
<feature type="transmembrane region" description="Helical" evidence="1">
    <location>
        <begin position="191"/>
        <end position="212"/>
    </location>
</feature>
<organism evidence="3 4">
    <name type="scientific">Pedobacter frigoris</name>
    <dbReference type="NCBI Taxonomy" id="2571272"/>
    <lineage>
        <taxon>Bacteria</taxon>
        <taxon>Pseudomonadati</taxon>
        <taxon>Bacteroidota</taxon>
        <taxon>Sphingobacteriia</taxon>
        <taxon>Sphingobacteriales</taxon>
        <taxon>Sphingobacteriaceae</taxon>
        <taxon>Pedobacter</taxon>
    </lineage>
</organism>
<dbReference type="OrthoDB" id="771346at2"/>
<dbReference type="Proteomes" id="UP000307244">
    <property type="component" value="Unassembled WGS sequence"/>
</dbReference>
<keyword evidence="2" id="KW-0732">Signal</keyword>
<evidence type="ECO:0000256" key="2">
    <source>
        <dbReference type="SAM" id="SignalP"/>
    </source>
</evidence>
<feature type="chain" id="PRO_5020531731" description="Transmembrane protein" evidence="2">
    <location>
        <begin position="19"/>
        <end position="220"/>
    </location>
</feature>
<evidence type="ECO:0000313" key="3">
    <source>
        <dbReference type="EMBL" id="TKC06933.1"/>
    </source>
</evidence>
<keyword evidence="4" id="KW-1185">Reference proteome</keyword>
<comment type="caution">
    <text evidence="3">The sequence shown here is derived from an EMBL/GenBank/DDBJ whole genome shotgun (WGS) entry which is preliminary data.</text>
</comment>
<proteinExistence type="predicted"/>
<reference evidence="3 4" key="1">
    <citation type="submission" date="2019-04" db="EMBL/GenBank/DDBJ databases">
        <title>Pedobacter sp. RP-3-15 sp. nov., isolated from Arctic soil.</title>
        <authorList>
            <person name="Dahal R.H."/>
            <person name="Kim D.-U."/>
        </authorList>
    </citation>
    <scope>NUCLEOTIDE SEQUENCE [LARGE SCALE GENOMIC DNA]</scope>
    <source>
        <strain evidence="3 4">RP-3-15</strain>
    </source>
</reference>
<keyword evidence="1" id="KW-0812">Transmembrane</keyword>
<keyword evidence="1" id="KW-1133">Transmembrane helix</keyword>
<keyword evidence="1" id="KW-0472">Membrane</keyword>
<sequence>MKFTLSVILLLMGHLASAQTGYKQKVTDYSSVVFPGQPVHIDTLGQNCYKYVDSLAVYLVAIREGKEEDDVLDAAKLSEYYEGVIKGILRVTNGKLISKKAFDTQGLKGIDFVYTSTQNPNVPYLRFQRIIFINNALIAIHFFTFSENKAAAEIASNKFFNSFVINASGTELSQGVDHPSAVKLASLLAKLITWTLTYGVLIGGGAIIVFIVRKFTVRSK</sequence>
<dbReference type="EMBL" id="SWBQ01000002">
    <property type="protein sequence ID" value="TKC06933.1"/>
    <property type="molecule type" value="Genomic_DNA"/>
</dbReference>
<name>A0A4U1CHU7_9SPHI</name>
<evidence type="ECO:0000256" key="1">
    <source>
        <dbReference type="SAM" id="Phobius"/>
    </source>
</evidence>
<dbReference type="RefSeq" id="WP_136835207.1">
    <property type="nucleotide sequence ID" value="NZ_SWBQ01000002.1"/>
</dbReference>
<dbReference type="AlphaFoldDB" id="A0A4U1CHU7"/>